<gene>
    <name evidence="5" type="ORF">VNO78_21986</name>
</gene>
<organism evidence="5 6">
    <name type="scientific">Psophocarpus tetragonolobus</name>
    <name type="common">Winged bean</name>
    <name type="synonym">Dolichos tetragonolobus</name>
    <dbReference type="NCBI Taxonomy" id="3891"/>
    <lineage>
        <taxon>Eukaryota</taxon>
        <taxon>Viridiplantae</taxon>
        <taxon>Streptophyta</taxon>
        <taxon>Embryophyta</taxon>
        <taxon>Tracheophyta</taxon>
        <taxon>Spermatophyta</taxon>
        <taxon>Magnoliopsida</taxon>
        <taxon>eudicotyledons</taxon>
        <taxon>Gunneridae</taxon>
        <taxon>Pentapetalae</taxon>
        <taxon>rosids</taxon>
        <taxon>fabids</taxon>
        <taxon>Fabales</taxon>
        <taxon>Fabaceae</taxon>
        <taxon>Papilionoideae</taxon>
        <taxon>50 kb inversion clade</taxon>
        <taxon>NPAAA clade</taxon>
        <taxon>indigoferoid/millettioid clade</taxon>
        <taxon>Phaseoleae</taxon>
        <taxon>Psophocarpus</taxon>
    </lineage>
</organism>
<keyword evidence="1" id="KW-1002">Plastid outer membrane</keyword>
<keyword evidence="1" id="KW-0934">Plastid</keyword>
<dbReference type="Pfam" id="PF01103">
    <property type="entry name" value="Omp85"/>
    <property type="match status" value="1"/>
</dbReference>
<proteinExistence type="predicted"/>
<evidence type="ECO:0000256" key="1">
    <source>
        <dbReference type="ARBA" id="ARBA00022805"/>
    </source>
</evidence>
<keyword evidence="6" id="KW-1185">Reference proteome</keyword>
<dbReference type="EMBL" id="JAYMYS010000005">
    <property type="protein sequence ID" value="KAK7393430.1"/>
    <property type="molecule type" value="Genomic_DNA"/>
</dbReference>
<protein>
    <recommendedName>
        <fullName evidence="4">Bacterial surface antigen (D15) domain-containing protein</fullName>
    </recommendedName>
</protein>
<evidence type="ECO:0000256" key="2">
    <source>
        <dbReference type="ARBA" id="ARBA00023136"/>
    </source>
</evidence>
<comment type="caution">
    <text evidence="5">The sequence shown here is derived from an EMBL/GenBank/DDBJ whole genome shotgun (WGS) entry which is preliminary data.</text>
</comment>
<dbReference type="Gene3D" id="2.40.160.50">
    <property type="entry name" value="membrane protein fhac: a member of the omp85/tpsb transporter family"/>
    <property type="match status" value="1"/>
</dbReference>
<evidence type="ECO:0000313" key="5">
    <source>
        <dbReference type="EMBL" id="KAK7393430.1"/>
    </source>
</evidence>
<name>A0AAN9XIH8_PSOTE</name>
<dbReference type="PANTHER" id="PTHR12815:SF39">
    <property type="entry name" value="OUTER MEMBRANE OMP85 FAMILY PROTEIN"/>
    <property type="match status" value="1"/>
</dbReference>
<sequence>MKTGDLPQKWEQTKVSMLEDVRFASNFLFSKLDAGVDLTRKLCNSNMLSLGSLSSSLVSVASGSLSMKHPGLFYYSDLLDMSWHKGLHDSDLLVTYRYHTSLHLHSPSLTIKHSVSPEVGIHGIPVNNFSHSLSQGVRLSKLSIGYDYIGPSESDSTTCKATGVYFKRFHFTHDGGRSISTDRDGLQLTRSGGPSDNMIVISQRSRYEDESDGGFTNFSVKMELGTPILPTLLTYSRLELSAARGIKLGPALLFSRMSGGTVMGSFAPYQAFAIGGPNSVRGYGEGAIAVGQSCLVSTSEMSIPLNKKLTGIIFLDCGSDLWSSNKVPNNPGERHGKPGIGFGIGGGIRFKTGLAQIQVDYVINAFQKGTAYFGISDLVL</sequence>
<dbReference type="GO" id="GO:0009707">
    <property type="term" value="C:chloroplast outer membrane"/>
    <property type="evidence" value="ECO:0007669"/>
    <property type="project" value="UniProtKB-SubCell"/>
</dbReference>
<dbReference type="GO" id="GO:0009658">
    <property type="term" value="P:chloroplast organization"/>
    <property type="evidence" value="ECO:0007669"/>
    <property type="project" value="TreeGrafter"/>
</dbReference>
<dbReference type="Proteomes" id="UP001386955">
    <property type="component" value="Unassembled WGS sequence"/>
</dbReference>
<dbReference type="GO" id="GO:0009793">
    <property type="term" value="P:embryo development ending in seed dormancy"/>
    <property type="evidence" value="ECO:0007669"/>
    <property type="project" value="TreeGrafter"/>
</dbReference>
<dbReference type="FunFam" id="2.40.160.50:FF:000007">
    <property type="entry name" value="Outer envelope protein 80, chloroplastic"/>
    <property type="match status" value="1"/>
</dbReference>
<evidence type="ECO:0000313" key="6">
    <source>
        <dbReference type="Proteomes" id="UP001386955"/>
    </source>
</evidence>
<accession>A0AAN9XIH8</accession>
<feature type="domain" description="Bacterial surface antigen (D15)" evidence="4">
    <location>
        <begin position="219"/>
        <end position="363"/>
    </location>
</feature>
<dbReference type="InterPro" id="IPR000184">
    <property type="entry name" value="Bac_surfAg_D15"/>
</dbReference>
<dbReference type="InterPro" id="IPR039910">
    <property type="entry name" value="D15-like"/>
</dbReference>
<dbReference type="PANTHER" id="PTHR12815">
    <property type="entry name" value="SORTING AND ASSEMBLY MACHINERY SAMM50 PROTEIN FAMILY MEMBER"/>
    <property type="match status" value="1"/>
</dbReference>
<comment type="subcellular location">
    <subcellularLocation>
        <location evidence="3">Plastid</location>
        <location evidence="3">Chloroplast outer membrane</location>
    </subcellularLocation>
</comment>
<evidence type="ECO:0000256" key="3">
    <source>
        <dbReference type="ARBA" id="ARBA00024013"/>
    </source>
</evidence>
<evidence type="ECO:0000259" key="4">
    <source>
        <dbReference type="Pfam" id="PF01103"/>
    </source>
</evidence>
<dbReference type="AlphaFoldDB" id="A0AAN9XIH8"/>
<keyword evidence="2" id="KW-0472">Membrane</keyword>
<reference evidence="5 6" key="1">
    <citation type="submission" date="2024-01" db="EMBL/GenBank/DDBJ databases">
        <title>The genomes of 5 underutilized Papilionoideae crops provide insights into root nodulation and disease resistanc.</title>
        <authorList>
            <person name="Jiang F."/>
        </authorList>
    </citation>
    <scope>NUCLEOTIDE SEQUENCE [LARGE SCALE GENOMIC DNA]</scope>
    <source>
        <strain evidence="5">DUOXIRENSHENG_FW03</strain>
        <tissue evidence="5">Leaves</tissue>
    </source>
</reference>